<dbReference type="EC" id="7.2.2.12" evidence="7"/>
<evidence type="ECO:0000256" key="6">
    <source>
        <dbReference type="ARBA" id="ARBA00023136"/>
    </source>
</evidence>
<dbReference type="SFLD" id="SFLDS00003">
    <property type="entry name" value="Haloacid_Dehalogenase"/>
    <property type="match status" value="1"/>
</dbReference>
<keyword evidence="9" id="KW-0067">ATP-binding</keyword>
<dbReference type="SFLD" id="SFLDG00002">
    <property type="entry name" value="C1.7:_P-type_atpase_like"/>
    <property type="match status" value="1"/>
</dbReference>
<keyword evidence="6 9" id="KW-0472">Membrane</keyword>
<evidence type="ECO:0000256" key="5">
    <source>
        <dbReference type="ARBA" id="ARBA00022989"/>
    </source>
</evidence>
<sequence length="718" mass="77085">MVNVLKIVHSSDGRVRLKYAGLSGSQAASIEQTLLNKAGVSYVRCNLPCRSIIVGFDQNVINTNSIADIVLRKYASAPIQKSCDTKSCHCECEDITKNSTFGSRKVEFAGLSAALGVSVLSKRLLGRTVASTVFSPLWFVTSLFALPLLIKASREIVKEKKIALSGFLGTGVAAALGAGETMTALEILWVNSGSELIQGYVTEKSRKSIKNILDLTAKTAFVLRDGEEIELPVEKVCCGDVVSIRTGEKISVDGKIFKGEALINEAPVNGRQELMHRKKGDYVYAGTYVQEGLVYVQAEKVGDCTYLSRILQAVEESLVNKAPMELAADRLAKKLVSAGFVMTLGTWLLTRSFYRTLSVMLVMTCPCSTILAASSAVSAAIGNAASKGILIKGGRYLEEAGSQESFCFDKTGTITTDIPEVTDVYIARGYSREKLLKYAYAAELHNRHPMAAAVRALAESEGITGSKHAVCETILGMGVVADTEYGKVYVGSRKLMSKFNIKTSHLDKQKLKMTEDGSSVLYVAREKKIVGMVAVRTLEKAGVGNVINSLRADGVKELILVTGDEEQTAMPLSEKLGFDKTYCSVLPNKKAEIIAEIQQKHKVTMIGDGINDVLALAQADLGIAMGAAGSDVAIEAADIALVDDDLEKIIYLRDLSHKTKEIINQNFMLAAGSNVIGAGLGLFGLINPVMAGLLHIAHTGGVLANSSRLTAYKGEEHD</sequence>
<dbReference type="InterPro" id="IPR027256">
    <property type="entry name" value="P-typ_ATPase_IB"/>
</dbReference>
<keyword evidence="5 9" id="KW-1133">Transmembrane helix</keyword>
<dbReference type="AlphaFoldDB" id="D4H2A8"/>
<dbReference type="InterPro" id="IPR008250">
    <property type="entry name" value="ATPase_P-typ_transduc_dom_A_sf"/>
</dbReference>
<organism evidence="11 12">
    <name type="scientific">Denitrovibrio acetiphilus (strain DSM 12809 / NBRC 114555 / N2460)</name>
    <dbReference type="NCBI Taxonomy" id="522772"/>
    <lineage>
        <taxon>Bacteria</taxon>
        <taxon>Pseudomonadati</taxon>
        <taxon>Deferribacterota</taxon>
        <taxon>Deferribacteres</taxon>
        <taxon>Deferribacterales</taxon>
        <taxon>Geovibrionaceae</taxon>
        <taxon>Denitrovibrio</taxon>
    </lineage>
</organism>
<dbReference type="InterPro" id="IPR059000">
    <property type="entry name" value="ATPase_P-type_domA"/>
</dbReference>
<dbReference type="Gene3D" id="3.40.1110.10">
    <property type="entry name" value="Calcium-transporting ATPase, cytoplasmic domain N"/>
    <property type="match status" value="1"/>
</dbReference>
<dbReference type="InParanoid" id="D4H2A8"/>
<evidence type="ECO:0000256" key="8">
    <source>
        <dbReference type="ARBA" id="ARBA00047308"/>
    </source>
</evidence>
<feature type="domain" description="P-type ATPase A" evidence="10">
    <location>
        <begin position="215"/>
        <end position="315"/>
    </location>
</feature>
<comment type="caution">
    <text evidence="9">Lacks conserved residue(s) required for the propagation of feature annotation.</text>
</comment>
<evidence type="ECO:0000313" key="12">
    <source>
        <dbReference type="Proteomes" id="UP000002012"/>
    </source>
</evidence>
<dbReference type="GO" id="GO:0016887">
    <property type="term" value="F:ATP hydrolysis activity"/>
    <property type="evidence" value="ECO:0007669"/>
    <property type="project" value="InterPro"/>
</dbReference>
<dbReference type="InterPro" id="IPR051014">
    <property type="entry name" value="Cation_Transport_ATPase_IB"/>
</dbReference>
<dbReference type="InterPro" id="IPR001757">
    <property type="entry name" value="P_typ_ATPase"/>
</dbReference>
<gene>
    <name evidence="11" type="ordered locus">Dacet_2137</name>
</gene>
<dbReference type="PANTHER" id="PTHR48085:SF5">
    <property type="entry name" value="CADMIUM_ZINC-TRANSPORTING ATPASE HMA4-RELATED"/>
    <property type="match status" value="1"/>
</dbReference>
<dbReference type="eggNOG" id="COG2217">
    <property type="taxonomic scope" value="Bacteria"/>
</dbReference>
<keyword evidence="4" id="KW-1278">Translocase</keyword>
<dbReference type="InterPro" id="IPR018303">
    <property type="entry name" value="ATPase_P-typ_P_site"/>
</dbReference>
<dbReference type="HOGENOM" id="CLU_001771_6_3_0"/>
<keyword evidence="9" id="KW-0547">Nucleotide-binding</keyword>
<evidence type="ECO:0000259" key="10">
    <source>
        <dbReference type="Pfam" id="PF00122"/>
    </source>
</evidence>
<dbReference type="EMBL" id="CP001968">
    <property type="protein sequence ID" value="ADD68899.1"/>
    <property type="molecule type" value="Genomic_DNA"/>
</dbReference>
<dbReference type="NCBIfam" id="TIGR01494">
    <property type="entry name" value="ATPase_P-type"/>
    <property type="match status" value="1"/>
</dbReference>
<dbReference type="PROSITE" id="PS00154">
    <property type="entry name" value="ATPASE_E1_E2"/>
    <property type="match status" value="1"/>
</dbReference>
<dbReference type="InterPro" id="IPR023299">
    <property type="entry name" value="ATPase_P-typ_cyto_dom_N"/>
</dbReference>
<dbReference type="PRINTS" id="PR00941">
    <property type="entry name" value="CDATPASE"/>
</dbReference>
<dbReference type="Proteomes" id="UP000002012">
    <property type="component" value="Chromosome"/>
</dbReference>
<name>D4H2A8_DENA2</name>
<evidence type="ECO:0000256" key="4">
    <source>
        <dbReference type="ARBA" id="ARBA00022967"/>
    </source>
</evidence>
<evidence type="ECO:0000256" key="1">
    <source>
        <dbReference type="ARBA" id="ARBA00004370"/>
    </source>
</evidence>
<accession>D4H2A8</accession>
<reference evidence="11 12" key="1">
    <citation type="journal article" date="2010" name="Stand. Genomic Sci.">
        <title>Complete genome sequence of Denitrovibrio acetiphilus type strain (N2460).</title>
        <authorList>
            <person name="Kiss H."/>
            <person name="Lang E."/>
            <person name="Lapidus A."/>
            <person name="Copeland A."/>
            <person name="Nolan M."/>
            <person name="Glavina Del Rio T."/>
            <person name="Chen F."/>
            <person name="Lucas S."/>
            <person name="Tice H."/>
            <person name="Cheng J.F."/>
            <person name="Han C."/>
            <person name="Goodwin L."/>
            <person name="Pitluck S."/>
            <person name="Liolios K."/>
            <person name="Pati A."/>
            <person name="Ivanova N."/>
            <person name="Mavromatis K."/>
            <person name="Chen A."/>
            <person name="Palaniappan K."/>
            <person name="Land M."/>
            <person name="Hauser L."/>
            <person name="Chang Y.J."/>
            <person name="Jeffries C.D."/>
            <person name="Detter J.C."/>
            <person name="Brettin T."/>
            <person name="Spring S."/>
            <person name="Rohde M."/>
            <person name="Goker M."/>
            <person name="Woyke T."/>
            <person name="Bristow J."/>
            <person name="Eisen J.A."/>
            <person name="Markowitz V."/>
            <person name="Hugenholtz P."/>
            <person name="Kyrpides N.C."/>
            <person name="Klenk H.P."/>
        </authorList>
    </citation>
    <scope>NUCLEOTIDE SEQUENCE [LARGE SCALE GENOMIC DNA]</scope>
    <source>
        <strain evidence="12">DSM 12809 / NBRC 114555 / N2460</strain>
    </source>
</reference>
<evidence type="ECO:0000256" key="3">
    <source>
        <dbReference type="ARBA" id="ARBA00022692"/>
    </source>
</evidence>
<dbReference type="Gene3D" id="2.70.150.10">
    <property type="entry name" value="Calcium-transporting ATPase, cytoplasmic transduction domain A"/>
    <property type="match status" value="1"/>
</dbReference>
<keyword evidence="12" id="KW-1185">Reference proteome</keyword>
<dbReference type="GO" id="GO:0046872">
    <property type="term" value="F:metal ion binding"/>
    <property type="evidence" value="ECO:0007669"/>
    <property type="project" value="UniProtKB-KW"/>
</dbReference>
<dbReference type="PRINTS" id="PR00119">
    <property type="entry name" value="CATATPASE"/>
</dbReference>
<dbReference type="GO" id="GO:0005524">
    <property type="term" value="F:ATP binding"/>
    <property type="evidence" value="ECO:0007669"/>
    <property type="project" value="UniProtKB-UniRule"/>
</dbReference>
<proteinExistence type="inferred from homology"/>
<dbReference type="NCBIfam" id="TIGR01525">
    <property type="entry name" value="ATPase-IB_hvy"/>
    <property type="match status" value="1"/>
</dbReference>
<dbReference type="SUPFAM" id="SSF56784">
    <property type="entry name" value="HAD-like"/>
    <property type="match status" value="1"/>
</dbReference>
<keyword evidence="9" id="KW-0479">Metal-binding</keyword>
<dbReference type="InterPro" id="IPR023214">
    <property type="entry name" value="HAD_sf"/>
</dbReference>
<dbReference type="Pfam" id="PF00702">
    <property type="entry name" value="Hydrolase"/>
    <property type="match status" value="1"/>
</dbReference>
<dbReference type="SFLD" id="SFLDF00027">
    <property type="entry name" value="p-type_atpase"/>
    <property type="match status" value="1"/>
</dbReference>
<keyword evidence="9" id="KW-1003">Cell membrane</keyword>
<comment type="subcellular location">
    <subcellularLocation>
        <location evidence="9">Cell membrane</location>
    </subcellularLocation>
    <subcellularLocation>
        <location evidence="1">Membrane</location>
    </subcellularLocation>
</comment>
<evidence type="ECO:0000313" key="11">
    <source>
        <dbReference type="EMBL" id="ADD68899.1"/>
    </source>
</evidence>
<evidence type="ECO:0000256" key="9">
    <source>
        <dbReference type="RuleBase" id="RU362081"/>
    </source>
</evidence>
<dbReference type="GO" id="GO:0016463">
    <property type="term" value="F:P-type zinc transporter activity"/>
    <property type="evidence" value="ECO:0007669"/>
    <property type="project" value="UniProtKB-EC"/>
</dbReference>
<dbReference type="KEGG" id="dap:Dacet_2137"/>
<dbReference type="Gene3D" id="3.40.50.1000">
    <property type="entry name" value="HAD superfamily/HAD-like"/>
    <property type="match status" value="1"/>
</dbReference>
<dbReference type="GO" id="GO:0005886">
    <property type="term" value="C:plasma membrane"/>
    <property type="evidence" value="ECO:0007669"/>
    <property type="project" value="UniProtKB-SubCell"/>
</dbReference>
<dbReference type="Pfam" id="PF00122">
    <property type="entry name" value="E1-E2_ATPase"/>
    <property type="match status" value="1"/>
</dbReference>
<dbReference type="PANTHER" id="PTHR48085">
    <property type="entry name" value="CADMIUM/ZINC-TRANSPORTING ATPASE HMA2-RELATED"/>
    <property type="match status" value="1"/>
</dbReference>
<dbReference type="SUPFAM" id="SSF81653">
    <property type="entry name" value="Calcium ATPase, transduction domain A"/>
    <property type="match status" value="1"/>
</dbReference>
<evidence type="ECO:0000256" key="2">
    <source>
        <dbReference type="ARBA" id="ARBA00006024"/>
    </source>
</evidence>
<comment type="similarity">
    <text evidence="2 9">Belongs to the cation transport ATPase (P-type) (TC 3.A.3) family. Type IB subfamily.</text>
</comment>
<dbReference type="PROSITE" id="PS01229">
    <property type="entry name" value="COF_2"/>
    <property type="match status" value="1"/>
</dbReference>
<dbReference type="InterPro" id="IPR036412">
    <property type="entry name" value="HAD-like_sf"/>
</dbReference>
<dbReference type="InterPro" id="IPR044492">
    <property type="entry name" value="P_typ_ATPase_HD_dom"/>
</dbReference>
<dbReference type="PaxDb" id="522772-Dacet_2137"/>
<evidence type="ECO:0000256" key="7">
    <source>
        <dbReference type="ARBA" id="ARBA00039097"/>
    </source>
</evidence>
<protein>
    <recommendedName>
        <fullName evidence="7">P-type Zn(2+) transporter</fullName>
        <ecNumber evidence="7">7.2.2.12</ecNumber>
    </recommendedName>
</protein>
<comment type="catalytic activity">
    <reaction evidence="8">
        <text>Zn(2+)(in) + ATP + H2O = Zn(2+)(out) + ADP + phosphate + H(+)</text>
        <dbReference type="Rhea" id="RHEA:20621"/>
        <dbReference type="ChEBI" id="CHEBI:15377"/>
        <dbReference type="ChEBI" id="CHEBI:15378"/>
        <dbReference type="ChEBI" id="CHEBI:29105"/>
        <dbReference type="ChEBI" id="CHEBI:30616"/>
        <dbReference type="ChEBI" id="CHEBI:43474"/>
        <dbReference type="ChEBI" id="CHEBI:456216"/>
        <dbReference type="EC" id="7.2.2.12"/>
    </reaction>
</comment>
<keyword evidence="3 9" id="KW-0812">Transmembrane</keyword>
<dbReference type="STRING" id="522772.Dacet_2137"/>
<feature type="transmembrane region" description="Helical" evidence="9">
    <location>
        <begin position="131"/>
        <end position="150"/>
    </location>
</feature>